<keyword evidence="1" id="KW-0472">Membrane</keyword>
<dbReference type="InterPro" id="IPR000326">
    <property type="entry name" value="PAP2/HPO"/>
</dbReference>
<protein>
    <recommendedName>
        <fullName evidence="2">Phosphatidic acid phosphatase type 2/haloperoxidase domain-containing protein</fullName>
    </recommendedName>
</protein>
<dbReference type="AlphaFoldDB" id="A0A2D0ALR6"/>
<feature type="transmembrane region" description="Helical" evidence="1">
    <location>
        <begin position="200"/>
        <end position="223"/>
    </location>
</feature>
<dbReference type="Pfam" id="PF01569">
    <property type="entry name" value="PAP2"/>
    <property type="match status" value="1"/>
</dbReference>
<feature type="transmembrane region" description="Helical" evidence="1">
    <location>
        <begin position="39"/>
        <end position="59"/>
    </location>
</feature>
<accession>A0A2D0ALR6</accession>
<feature type="transmembrane region" description="Helical" evidence="1">
    <location>
        <begin position="71"/>
        <end position="96"/>
    </location>
</feature>
<dbReference type="Proteomes" id="UP000197468">
    <property type="component" value="Unassembled WGS sequence"/>
</dbReference>
<dbReference type="SMART" id="SM00014">
    <property type="entry name" value="acidPPc"/>
    <property type="match status" value="1"/>
</dbReference>
<evidence type="ECO:0000256" key="1">
    <source>
        <dbReference type="SAM" id="Phobius"/>
    </source>
</evidence>
<feature type="transmembrane region" description="Helical" evidence="1">
    <location>
        <begin position="260"/>
        <end position="281"/>
    </location>
</feature>
<dbReference type="SUPFAM" id="SSF48317">
    <property type="entry name" value="Acid phosphatase/Vanadium-dependent haloperoxidase"/>
    <property type="match status" value="1"/>
</dbReference>
<sequence length="294" mass="32107">MRRHTPSRGASVRRKMRPMTDPSWLLDAATFTGRHAVPLYFALLALVLGTAWLGSRWLLPDRGGPAAAPEPLAPAALLIRLAAGFLFIVGGAMLFAEIAEELHTERTLGLMDEAFITAMIDHVPDVVVHAFYLLTFLGNRDTLIAIAIVVTLGLLWRKRRGLALGWLLAMIGNALLNPTLKQVFERARPVHPTHWLTEEGFSFPSGHSSGTVVVLGMLAYLAVRLLPRRWHVPAWVAAAGLAFSVGASRVFLRVHFPSDVLAGFASGAAWLAVAIASVELARWSHRRRRAARSG</sequence>
<reference evidence="3 4" key="1">
    <citation type="journal article" date="2008" name="Int. J. Syst. Evol. Microbiol.">
        <title>Description of Roseateles aquatilis sp. nov. and Roseateles terrae sp. nov., in the class Betaproteobacteria, and emended description of the genus Roseateles.</title>
        <authorList>
            <person name="Gomila M."/>
            <person name="Bowien B."/>
            <person name="Falsen E."/>
            <person name="Moore E.R."/>
            <person name="Lalucat J."/>
        </authorList>
    </citation>
    <scope>NUCLEOTIDE SEQUENCE [LARGE SCALE GENOMIC DNA]</scope>
    <source>
        <strain evidence="3 4">CCUG 48205</strain>
    </source>
</reference>
<dbReference type="Gene3D" id="1.20.144.10">
    <property type="entry name" value="Phosphatidic acid phosphatase type 2/haloperoxidase"/>
    <property type="match status" value="2"/>
</dbReference>
<keyword evidence="1" id="KW-1133">Transmembrane helix</keyword>
<keyword evidence="1" id="KW-0812">Transmembrane</keyword>
<name>A0A2D0ALR6_9BURK</name>
<evidence type="ECO:0000259" key="2">
    <source>
        <dbReference type="SMART" id="SM00014"/>
    </source>
</evidence>
<organism evidence="3 4">
    <name type="scientific">Roseateles aquatilis</name>
    <dbReference type="NCBI Taxonomy" id="431061"/>
    <lineage>
        <taxon>Bacteria</taxon>
        <taxon>Pseudomonadati</taxon>
        <taxon>Pseudomonadota</taxon>
        <taxon>Betaproteobacteria</taxon>
        <taxon>Burkholderiales</taxon>
        <taxon>Sphaerotilaceae</taxon>
        <taxon>Roseateles</taxon>
    </lineage>
</organism>
<dbReference type="EMBL" id="NIOF01000026">
    <property type="protein sequence ID" value="OWQ83056.1"/>
    <property type="molecule type" value="Genomic_DNA"/>
</dbReference>
<feature type="domain" description="Phosphatidic acid phosphatase type 2/haloperoxidase" evidence="2">
    <location>
        <begin position="163"/>
        <end position="275"/>
    </location>
</feature>
<feature type="transmembrane region" description="Helical" evidence="1">
    <location>
        <begin position="162"/>
        <end position="180"/>
    </location>
</feature>
<feature type="transmembrane region" description="Helical" evidence="1">
    <location>
        <begin position="235"/>
        <end position="254"/>
    </location>
</feature>
<dbReference type="PANTHER" id="PTHR14969">
    <property type="entry name" value="SPHINGOSINE-1-PHOSPHATE PHOSPHOHYDROLASE"/>
    <property type="match status" value="1"/>
</dbReference>
<dbReference type="CDD" id="cd03392">
    <property type="entry name" value="PAP2_like_2"/>
    <property type="match status" value="1"/>
</dbReference>
<gene>
    <name evidence="3" type="ORF">CDN99_27365</name>
</gene>
<keyword evidence="4" id="KW-1185">Reference proteome</keyword>
<comment type="caution">
    <text evidence="3">The sequence shown here is derived from an EMBL/GenBank/DDBJ whole genome shotgun (WGS) entry which is preliminary data.</text>
</comment>
<dbReference type="InterPro" id="IPR036938">
    <property type="entry name" value="PAP2/HPO_sf"/>
</dbReference>
<proteinExistence type="predicted"/>
<evidence type="ECO:0000313" key="4">
    <source>
        <dbReference type="Proteomes" id="UP000197468"/>
    </source>
</evidence>
<dbReference type="PANTHER" id="PTHR14969:SF13">
    <property type="entry name" value="AT30094P"/>
    <property type="match status" value="1"/>
</dbReference>
<evidence type="ECO:0000313" key="3">
    <source>
        <dbReference type="EMBL" id="OWQ83056.1"/>
    </source>
</evidence>